<comment type="caution">
    <text evidence="1">The sequence shown here is derived from an EMBL/GenBank/DDBJ whole genome shotgun (WGS) entry which is preliminary data.</text>
</comment>
<dbReference type="EMBL" id="BGPR01000043">
    <property type="protein sequence ID" value="GBL85493.1"/>
    <property type="molecule type" value="Genomic_DNA"/>
</dbReference>
<gene>
    <name evidence="1" type="ORF">AVEN_34659_1</name>
</gene>
<proteinExistence type="predicted"/>
<sequence length="121" mass="13093">MRTSVKRYKIGLIAEPEEPPAALENGAYPVPLVWRGSLERGVPAQVSSSSSDQGSKLREMQFLEIEWKMLEMQLTEYREDDDTGKHGSAAVADGDGDGVSEAVVMHRVVGCEGDQAAEGQA</sequence>
<reference evidence="1 2" key="1">
    <citation type="journal article" date="2019" name="Sci. Rep.">
        <title>Orb-weaving spider Araneus ventricosus genome elucidates the spidroin gene catalogue.</title>
        <authorList>
            <person name="Kono N."/>
            <person name="Nakamura H."/>
            <person name="Ohtoshi R."/>
            <person name="Moran D.A.P."/>
            <person name="Shinohara A."/>
            <person name="Yoshida Y."/>
            <person name="Fujiwara M."/>
            <person name="Mori M."/>
            <person name="Tomita M."/>
            <person name="Arakawa K."/>
        </authorList>
    </citation>
    <scope>NUCLEOTIDE SEQUENCE [LARGE SCALE GENOMIC DNA]</scope>
</reference>
<evidence type="ECO:0000313" key="1">
    <source>
        <dbReference type="EMBL" id="GBL85493.1"/>
    </source>
</evidence>
<protein>
    <submittedName>
        <fullName evidence="1">Uncharacterized protein</fullName>
    </submittedName>
</protein>
<evidence type="ECO:0000313" key="2">
    <source>
        <dbReference type="Proteomes" id="UP000499080"/>
    </source>
</evidence>
<dbReference type="AlphaFoldDB" id="A0A4Y2B0A0"/>
<name>A0A4Y2B0A0_ARAVE</name>
<dbReference type="Proteomes" id="UP000499080">
    <property type="component" value="Unassembled WGS sequence"/>
</dbReference>
<keyword evidence="2" id="KW-1185">Reference proteome</keyword>
<organism evidence="1 2">
    <name type="scientific">Araneus ventricosus</name>
    <name type="common">Orbweaver spider</name>
    <name type="synonym">Epeira ventricosa</name>
    <dbReference type="NCBI Taxonomy" id="182803"/>
    <lineage>
        <taxon>Eukaryota</taxon>
        <taxon>Metazoa</taxon>
        <taxon>Ecdysozoa</taxon>
        <taxon>Arthropoda</taxon>
        <taxon>Chelicerata</taxon>
        <taxon>Arachnida</taxon>
        <taxon>Araneae</taxon>
        <taxon>Araneomorphae</taxon>
        <taxon>Entelegynae</taxon>
        <taxon>Araneoidea</taxon>
        <taxon>Araneidae</taxon>
        <taxon>Araneus</taxon>
    </lineage>
</organism>
<accession>A0A4Y2B0A0</accession>